<evidence type="ECO:0000313" key="8">
    <source>
        <dbReference type="Proteomes" id="UP000317593"/>
    </source>
</evidence>
<dbReference type="EMBL" id="FXTH01000003">
    <property type="protein sequence ID" value="SMO45487.1"/>
    <property type="molecule type" value="Genomic_DNA"/>
</dbReference>
<dbReference type="RefSeq" id="WP_185958239.1">
    <property type="nucleotide sequence ID" value="NZ_FXTH01000003.1"/>
</dbReference>
<proteinExistence type="inferred from homology"/>
<comment type="caution">
    <text evidence="6">Lacks conserved residue(s) required for the propagation of feature annotation.</text>
</comment>
<dbReference type="EC" id="2.1.1.-" evidence="6"/>
<dbReference type="SUPFAM" id="SSF53335">
    <property type="entry name" value="S-adenosyl-L-methionine-dependent methyltransferases"/>
    <property type="match status" value="1"/>
</dbReference>
<keyword evidence="1 6" id="KW-0963">Cytoplasm</keyword>
<feature type="binding site" evidence="6">
    <location>
        <position position="147"/>
    </location>
    <ligand>
        <name>S-adenosyl-L-methionine</name>
        <dbReference type="ChEBI" id="CHEBI:59789"/>
    </ligand>
</feature>
<dbReference type="PIRSF" id="PIRSF003078">
    <property type="entry name" value="GidB"/>
    <property type="match status" value="1"/>
</dbReference>
<keyword evidence="3 6" id="KW-0489">Methyltransferase</keyword>
<dbReference type="GO" id="GO:0005829">
    <property type="term" value="C:cytosol"/>
    <property type="evidence" value="ECO:0007669"/>
    <property type="project" value="TreeGrafter"/>
</dbReference>
<comment type="function">
    <text evidence="6">Specifically methylates the N7 position of a guanine in 16S rRNA.</text>
</comment>
<organism evidence="7 8">
    <name type="scientific">Fodinibius sediminis</name>
    <dbReference type="NCBI Taxonomy" id="1214077"/>
    <lineage>
        <taxon>Bacteria</taxon>
        <taxon>Pseudomonadati</taxon>
        <taxon>Balneolota</taxon>
        <taxon>Balneolia</taxon>
        <taxon>Balneolales</taxon>
        <taxon>Balneolaceae</taxon>
        <taxon>Fodinibius</taxon>
    </lineage>
</organism>
<evidence type="ECO:0000256" key="4">
    <source>
        <dbReference type="ARBA" id="ARBA00022679"/>
    </source>
</evidence>
<comment type="similarity">
    <text evidence="6">Belongs to the methyltransferase superfamily. RNA methyltransferase RsmG family.</text>
</comment>
<dbReference type="HAMAP" id="MF_00074">
    <property type="entry name" value="16SrRNA_methyltr_G"/>
    <property type="match status" value="1"/>
</dbReference>
<name>A0A521BEE8_9BACT</name>
<dbReference type="PANTHER" id="PTHR31760:SF0">
    <property type="entry name" value="S-ADENOSYL-L-METHIONINE-DEPENDENT METHYLTRANSFERASES SUPERFAMILY PROTEIN"/>
    <property type="match status" value="1"/>
</dbReference>
<dbReference type="InterPro" id="IPR003682">
    <property type="entry name" value="rRNA_ssu_MeTfrase_G"/>
</dbReference>
<evidence type="ECO:0000256" key="5">
    <source>
        <dbReference type="ARBA" id="ARBA00022691"/>
    </source>
</evidence>
<keyword evidence="5 6" id="KW-0949">S-adenosyl-L-methionine</keyword>
<evidence type="ECO:0000256" key="6">
    <source>
        <dbReference type="HAMAP-Rule" id="MF_00074"/>
    </source>
</evidence>
<feature type="binding site" evidence="6">
    <location>
        <position position="87"/>
    </location>
    <ligand>
        <name>S-adenosyl-L-methionine</name>
        <dbReference type="ChEBI" id="CHEBI:59789"/>
    </ligand>
</feature>
<evidence type="ECO:0000256" key="2">
    <source>
        <dbReference type="ARBA" id="ARBA00022552"/>
    </source>
</evidence>
<gene>
    <name evidence="6" type="primary">rsmG</name>
    <name evidence="7" type="ORF">SAMN06265218_10345</name>
</gene>
<dbReference type="Gene3D" id="3.40.50.150">
    <property type="entry name" value="Vaccinia Virus protein VP39"/>
    <property type="match status" value="1"/>
</dbReference>
<reference evidence="7 8" key="1">
    <citation type="submission" date="2017-05" db="EMBL/GenBank/DDBJ databases">
        <authorList>
            <person name="Varghese N."/>
            <person name="Submissions S."/>
        </authorList>
    </citation>
    <scope>NUCLEOTIDE SEQUENCE [LARGE SCALE GENOMIC DNA]</scope>
    <source>
        <strain evidence="7 8">DSM 21194</strain>
    </source>
</reference>
<accession>A0A521BEE8</accession>
<dbReference type="InterPro" id="IPR029063">
    <property type="entry name" value="SAM-dependent_MTases_sf"/>
</dbReference>
<dbReference type="Proteomes" id="UP000317593">
    <property type="component" value="Unassembled WGS sequence"/>
</dbReference>
<sequence>MEHHRITTSNVSRETFEATKDLYASHKDLLEEYIDQLFWWNDRINLVSRDVSRETIENHLHHSLLISQLSPFISEKNIIDAGTGGGLPGIPLAITHPGKSFILNDIVTKKCLAVKQMVRHLGLDNITIVDRTVANLQYDTPFLLISKHAFKVNDLYSMTSHLPWTAMVLYKGLEFQGELAGIEPPLSIERYDLTEGSDFYKGKALVIIRR</sequence>
<dbReference type="GO" id="GO:0070043">
    <property type="term" value="F:rRNA (guanine-N7-)-methyltransferase activity"/>
    <property type="evidence" value="ECO:0007669"/>
    <property type="project" value="UniProtKB-UniRule"/>
</dbReference>
<keyword evidence="8" id="KW-1185">Reference proteome</keyword>
<protein>
    <recommendedName>
        <fullName evidence="6">Ribosomal RNA small subunit methyltransferase G</fullName>
        <ecNumber evidence="6">2.1.1.-</ecNumber>
    </recommendedName>
    <alternativeName>
        <fullName evidence="6">16S rRNA 7-methylguanosine methyltransferase</fullName>
        <shortName evidence="6">16S rRNA m7G methyltransferase</shortName>
    </alternativeName>
</protein>
<keyword evidence="4 6" id="KW-0808">Transferase</keyword>
<feature type="binding site" evidence="6">
    <location>
        <position position="82"/>
    </location>
    <ligand>
        <name>S-adenosyl-L-methionine</name>
        <dbReference type="ChEBI" id="CHEBI:59789"/>
    </ligand>
</feature>
<dbReference type="AlphaFoldDB" id="A0A521BEE8"/>
<evidence type="ECO:0000256" key="3">
    <source>
        <dbReference type="ARBA" id="ARBA00022603"/>
    </source>
</evidence>
<dbReference type="Pfam" id="PF02527">
    <property type="entry name" value="GidB"/>
    <property type="match status" value="1"/>
</dbReference>
<evidence type="ECO:0000256" key="1">
    <source>
        <dbReference type="ARBA" id="ARBA00022490"/>
    </source>
</evidence>
<evidence type="ECO:0000313" key="7">
    <source>
        <dbReference type="EMBL" id="SMO45487.1"/>
    </source>
</evidence>
<keyword evidence="2 6" id="KW-0698">rRNA processing</keyword>
<comment type="subcellular location">
    <subcellularLocation>
        <location evidence="6">Cytoplasm</location>
    </subcellularLocation>
</comment>
<dbReference type="PANTHER" id="PTHR31760">
    <property type="entry name" value="S-ADENOSYL-L-METHIONINE-DEPENDENT METHYLTRANSFERASES SUPERFAMILY PROTEIN"/>
    <property type="match status" value="1"/>
</dbReference>